<gene>
    <name evidence="3" type="ORF">D3Y59_02200</name>
</gene>
<dbReference type="InterPro" id="IPR013783">
    <property type="entry name" value="Ig-like_fold"/>
</dbReference>
<feature type="domain" description="PKD-like" evidence="2">
    <location>
        <begin position="434"/>
        <end position="509"/>
    </location>
</feature>
<dbReference type="KEGG" id="hyh:D3Y59_02200"/>
<dbReference type="Gene3D" id="2.60.40.10">
    <property type="entry name" value="Immunoglobulins"/>
    <property type="match status" value="2"/>
</dbReference>
<reference evidence="3 4" key="1">
    <citation type="submission" date="2018-09" db="EMBL/GenBank/DDBJ databases">
        <title>Hymenobacter medium sp. nov., isolated from R2A medium.</title>
        <authorList>
            <person name="Yingchao G."/>
        </authorList>
    </citation>
    <scope>NUCLEOTIDE SEQUENCE [LARGE SCALE GENOMIC DNA]</scope>
    <source>
        <strain evidence="4">sh-6</strain>
    </source>
</reference>
<dbReference type="Pfam" id="PF19408">
    <property type="entry name" value="PKD_6"/>
    <property type="match status" value="3"/>
</dbReference>
<dbReference type="OrthoDB" id="898151at2"/>
<organism evidence="3 4">
    <name type="scientific">Hymenobacter oligotrophus</name>
    <dbReference type="NCBI Taxonomy" id="2319843"/>
    <lineage>
        <taxon>Bacteria</taxon>
        <taxon>Pseudomonadati</taxon>
        <taxon>Bacteroidota</taxon>
        <taxon>Cytophagia</taxon>
        <taxon>Cytophagales</taxon>
        <taxon>Hymenobacteraceae</taxon>
        <taxon>Hymenobacter</taxon>
    </lineage>
</organism>
<dbReference type="Pfam" id="PF19081">
    <property type="entry name" value="Ig_7"/>
    <property type="match status" value="1"/>
</dbReference>
<dbReference type="Proteomes" id="UP000262802">
    <property type="component" value="Chromosome"/>
</dbReference>
<evidence type="ECO:0000259" key="1">
    <source>
        <dbReference type="Pfam" id="PF19081"/>
    </source>
</evidence>
<dbReference type="InterPro" id="IPR045829">
    <property type="entry name" value="PKD_6"/>
</dbReference>
<dbReference type="Pfam" id="PF13585">
    <property type="entry name" value="CHU_C"/>
    <property type="match status" value="1"/>
</dbReference>
<evidence type="ECO:0000313" key="3">
    <source>
        <dbReference type="EMBL" id="AYA35968.1"/>
    </source>
</evidence>
<dbReference type="InterPro" id="IPR044023">
    <property type="entry name" value="Ig_7"/>
</dbReference>
<feature type="domain" description="PKD-like" evidence="2">
    <location>
        <begin position="1027"/>
        <end position="1101"/>
    </location>
</feature>
<protein>
    <submittedName>
        <fullName evidence="3">Uncharacterized protein</fullName>
    </submittedName>
</protein>
<accession>A0A3B7QSI8</accession>
<sequence length="1384" mass="143465">MWFVLFLWSGSAALGSHLLGGEMQYKFLDANGPQAAPFRYQITVVVYVNSDSPATPNGLGRPDVDVSIYNKSPLSNARIPLTTVNSPFATGGLLRIPRTSTVRINPSLPGGCTIPGGNVPVTLAKYTAVVNLPVSFEGYYAFYSDIARNNDVNNIVSPGNTNMSLYTEMAPPLIPNTSPVFSDTAVVVVCQGDTTVIINNAFDADGDRLIYTFGTPAAGNAPFPNFVLPPVPVQYLPGFSAVNPFGPGVGNYAALNASTGIARFAATNMGKYVVAIDVKEYRRINGTEVQVGTTRRDVQLVVRPCAPNRSPQFTQATLGQRTFTIEEGQTLAFNLAATDADNNPVSLRVNSGLLDGANGFNATFAGSPGTIAPGASTGTVTVSGNGNASGQFSFTPRCGEARPNPYDVAVTATDAACGSKTVAEVFQIFVTKTAAPTGLTGTQELCDLSRTYTYTAAGPAPTNGYSWRVQGGVIQGPSNGSSVQVLWNGSGQGRVSVRNRSALGCLSDSATSVINILPAVALGVTPSAPTICAGQPVTLTASGASTFVWTGDGQTFTGSSITVSPTRTTTYTVTSPGAPCSNGRVTVTVNPAVVANAGPNRALCSGEQTTLGSAAVTGYTYQWSPAAGLSSPTAAQPVFSQTLAAGAVPQTLTYTVVATSAQGCSAASQVIVTLNPAATADAGPDVTVCAGQRVRLGAAALGGYTYQWSPAAGLSSAATAQPTFTAPNVATSQTLKLFLTATTAQGCSARDSVLVRVNPRPEADPIQGSASVCPQASGVAYSISNPRGTGYQWLVEGGTISGGQGTSSVTVNWGNTNANASLRAFRFNQAGCSSDTVVFPVRINQLLATARPTGPTRVCQTDGPFTYQTQFTNGSSYAWQIIGGTQVGTNQASLQVQWTRPGTGKIVVTETSQPGSVRCLGTSDTLYVTVLPSPAAAAIAGPRRVCAGAGSVSFSVPGASTSTFAWAVQQGSGAPVALAATGTTATFAVPAPAAVTAPVTYTLTVRETNDLGCTGVPATFQFTVLPQLTPAAVAGPRSVCPGSFTGLGYSLAGTAGSTYQWTITGGTVVSGQGTERVQVDFDATATARSVSVTESSAVGCAATFNVVLDNATVALNTASVDLQDDRRITLALNVPNNANSPNQVRIMRRDAGTTTAFVQVGTVANTAAAYTDAGVNADDKAYEYRLDLVNACGTTLSSTQHTTMRLELTGADPGQARTEGKVALRWSAYLGFPVARYEVYRTADGGQLQLITTVPATASSTYTASFASSLAGFNQGFRVKAIGTQAQPREAWSNQADALFENQLAFYNVITPNGDGLNDVFFIRSVELYPGNSFAVFNRWGKQVYRTSNYRNTWGADNQPAGSYYFEFKQSNGQTTKGWFEVVR</sequence>
<evidence type="ECO:0000259" key="2">
    <source>
        <dbReference type="Pfam" id="PF19408"/>
    </source>
</evidence>
<dbReference type="EMBL" id="CP032317">
    <property type="protein sequence ID" value="AYA35968.1"/>
    <property type="molecule type" value="Genomic_DNA"/>
</dbReference>
<dbReference type="InterPro" id="IPR026341">
    <property type="entry name" value="T9SS_type_B"/>
</dbReference>
<dbReference type="NCBIfam" id="TIGR04131">
    <property type="entry name" value="Bac_Flav_CTERM"/>
    <property type="match status" value="1"/>
</dbReference>
<name>A0A3B7QSI8_9BACT</name>
<feature type="domain" description="Ig-like" evidence="1">
    <location>
        <begin position="676"/>
        <end position="759"/>
    </location>
</feature>
<proteinExistence type="predicted"/>
<feature type="domain" description="PKD-like" evidence="2">
    <location>
        <begin position="763"/>
        <end position="834"/>
    </location>
</feature>
<keyword evidence="4" id="KW-1185">Reference proteome</keyword>
<evidence type="ECO:0000313" key="4">
    <source>
        <dbReference type="Proteomes" id="UP000262802"/>
    </source>
</evidence>